<dbReference type="SUPFAM" id="SSF54637">
    <property type="entry name" value="Thioesterase/thiol ester dehydrase-isomerase"/>
    <property type="match status" value="1"/>
</dbReference>
<sequence>MTETNATRVPEALYASLTDSVRRLVDFTIRSECDAATIESVRAKIDAATNELGRALIPGSFGVQQEVSGSSIAWGNAVIGLRNALAPPLDVHHDDDGTAWAETTLGAAYEGPSGQVHGGICALLLDHILGATAHKPGWPAVTGTLTIRYEKGTALGPVRIAAHIDRIEGVKTFAVGHIATSDGVTVRAEGVFIHPRRSTT</sequence>
<dbReference type="InterPro" id="IPR029069">
    <property type="entry name" value="HotDog_dom_sf"/>
</dbReference>
<dbReference type="Proteomes" id="UP000093962">
    <property type="component" value="Unassembled WGS sequence"/>
</dbReference>
<dbReference type="CDD" id="cd03443">
    <property type="entry name" value="PaaI_thioesterase"/>
    <property type="match status" value="1"/>
</dbReference>
<keyword evidence="4" id="KW-0443">Lipid metabolism</keyword>
<gene>
    <name evidence="5" type="ORF">A5642_05315</name>
</gene>
<dbReference type="AlphaFoldDB" id="A0A1A0LX39"/>
<dbReference type="EMBL" id="LZSF01000275">
    <property type="protein sequence ID" value="OBA77672.1"/>
    <property type="molecule type" value="Genomic_DNA"/>
</dbReference>
<accession>A0A1A0LX39</accession>
<dbReference type="OrthoDB" id="5242242at2"/>
<name>A0A1A0LX39_MYCMU</name>
<dbReference type="RefSeq" id="WP_064860773.1">
    <property type="nucleotide sequence ID" value="NZ_LZSF01000275.1"/>
</dbReference>
<dbReference type="GO" id="GO:0006631">
    <property type="term" value="P:fatty acid metabolic process"/>
    <property type="evidence" value="ECO:0007669"/>
    <property type="project" value="UniProtKB-KW"/>
</dbReference>
<evidence type="ECO:0000256" key="3">
    <source>
        <dbReference type="ARBA" id="ARBA00022832"/>
    </source>
</evidence>
<keyword evidence="2" id="KW-0378">Hydrolase</keyword>
<dbReference type="InterPro" id="IPR052365">
    <property type="entry name" value="THEM4/THEM5_acyl-CoA_thioest"/>
</dbReference>
<evidence type="ECO:0000313" key="6">
    <source>
        <dbReference type="Proteomes" id="UP000093962"/>
    </source>
</evidence>
<keyword evidence="1" id="KW-0963">Cytoplasm</keyword>
<proteinExistence type="predicted"/>
<dbReference type="PANTHER" id="PTHR12418">
    <property type="entry name" value="ACYL-COENZYME A THIOESTERASE THEM4"/>
    <property type="match status" value="1"/>
</dbReference>
<evidence type="ECO:0000256" key="1">
    <source>
        <dbReference type="ARBA" id="ARBA00022490"/>
    </source>
</evidence>
<reference evidence="5 6" key="1">
    <citation type="submission" date="2016-06" db="EMBL/GenBank/DDBJ databases">
        <authorList>
            <person name="Kjaerup R.B."/>
            <person name="Dalgaard T.S."/>
            <person name="Juul-Madsen H.R."/>
        </authorList>
    </citation>
    <scope>NUCLEOTIDE SEQUENCE [LARGE SCALE GENOMIC DNA]</scope>
    <source>
        <strain evidence="5 6">1199456.5</strain>
    </source>
</reference>
<evidence type="ECO:0000313" key="5">
    <source>
        <dbReference type="EMBL" id="OBA77672.1"/>
    </source>
</evidence>
<dbReference type="PANTHER" id="PTHR12418:SF19">
    <property type="entry name" value="ACYL-COENZYME A THIOESTERASE THEM4"/>
    <property type="match status" value="1"/>
</dbReference>
<protein>
    <submittedName>
        <fullName evidence="5">Thioesterase</fullName>
    </submittedName>
</protein>
<evidence type="ECO:0000256" key="4">
    <source>
        <dbReference type="ARBA" id="ARBA00023098"/>
    </source>
</evidence>
<organism evidence="5 6">
    <name type="scientific">Mycolicibacterium mucogenicum</name>
    <name type="common">Mycobacterium mucogenicum</name>
    <dbReference type="NCBI Taxonomy" id="56689"/>
    <lineage>
        <taxon>Bacteria</taxon>
        <taxon>Bacillati</taxon>
        <taxon>Actinomycetota</taxon>
        <taxon>Actinomycetes</taxon>
        <taxon>Mycobacteriales</taxon>
        <taxon>Mycobacteriaceae</taxon>
        <taxon>Mycolicibacterium</taxon>
    </lineage>
</organism>
<comment type="caution">
    <text evidence="5">The sequence shown here is derived from an EMBL/GenBank/DDBJ whole genome shotgun (WGS) entry which is preliminary data.</text>
</comment>
<keyword evidence="3" id="KW-0276">Fatty acid metabolism</keyword>
<dbReference type="Gene3D" id="3.10.129.10">
    <property type="entry name" value="Hotdog Thioesterase"/>
    <property type="match status" value="1"/>
</dbReference>
<evidence type="ECO:0000256" key="2">
    <source>
        <dbReference type="ARBA" id="ARBA00022801"/>
    </source>
</evidence>
<dbReference type="GO" id="GO:0016787">
    <property type="term" value="F:hydrolase activity"/>
    <property type="evidence" value="ECO:0007669"/>
    <property type="project" value="UniProtKB-KW"/>
</dbReference>